<dbReference type="GO" id="GO:0005096">
    <property type="term" value="F:GTPase activator activity"/>
    <property type="evidence" value="ECO:0007669"/>
    <property type="project" value="TreeGrafter"/>
</dbReference>
<dbReference type="GO" id="GO:0005938">
    <property type="term" value="C:cell cortex"/>
    <property type="evidence" value="ECO:0007669"/>
    <property type="project" value="TreeGrafter"/>
</dbReference>
<dbReference type="InterPro" id="IPR008936">
    <property type="entry name" value="Rho_GTPase_activation_prot"/>
</dbReference>
<dbReference type="STRING" id="1314674.A0A0D7AQC7"/>
<accession>A0A0D7AQC7</accession>
<gene>
    <name evidence="2" type="ORF">CYLTODRAFT_495586</name>
</gene>
<evidence type="ECO:0000313" key="3">
    <source>
        <dbReference type="Proteomes" id="UP000054007"/>
    </source>
</evidence>
<reference evidence="2 3" key="1">
    <citation type="journal article" date="2015" name="Fungal Genet. Biol.">
        <title>Evolution of novel wood decay mechanisms in Agaricales revealed by the genome sequences of Fistulina hepatica and Cylindrobasidium torrendii.</title>
        <authorList>
            <person name="Floudas D."/>
            <person name="Held B.W."/>
            <person name="Riley R."/>
            <person name="Nagy L.G."/>
            <person name="Koehler G."/>
            <person name="Ransdell A.S."/>
            <person name="Younus H."/>
            <person name="Chow J."/>
            <person name="Chiniquy J."/>
            <person name="Lipzen A."/>
            <person name="Tritt A."/>
            <person name="Sun H."/>
            <person name="Haridas S."/>
            <person name="LaButti K."/>
            <person name="Ohm R.A."/>
            <person name="Kues U."/>
            <person name="Blanchette R.A."/>
            <person name="Grigoriev I.V."/>
            <person name="Minto R.E."/>
            <person name="Hibbett D.S."/>
        </authorList>
    </citation>
    <scope>NUCLEOTIDE SEQUENCE [LARGE SCALE GENOMIC DNA]</scope>
    <source>
        <strain evidence="2 3">FP15055 ss-10</strain>
    </source>
</reference>
<name>A0A0D7AQC7_9AGAR</name>
<dbReference type="Proteomes" id="UP000054007">
    <property type="component" value="Unassembled WGS sequence"/>
</dbReference>
<dbReference type="AlphaFoldDB" id="A0A0D7AQC7"/>
<evidence type="ECO:0000259" key="1">
    <source>
        <dbReference type="PROSITE" id="PS50018"/>
    </source>
</evidence>
<organism evidence="2 3">
    <name type="scientific">Cylindrobasidium torrendii FP15055 ss-10</name>
    <dbReference type="NCBI Taxonomy" id="1314674"/>
    <lineage>
        <taxon>Eukaryota</taxon>
        <taxon>Fungi</taxon>
        <taxon>Dikarya</taxon>
        <taxon>Basidiomycota</taxon>
        <taxon>Agaricomycotina</taxon>
        <taxon>Agaricomycetes</taxon>
        <taxon>Agaricomycetidae</taxon>
        <taxon>Agaricales</taxon>
        <taxon>Marasmiineae</taxon>
        <taxon>Physalacriaceae</taxon>
        <taxon>Cylindrobasidium</taxon>
    </lineage>
</organism>
<dbReference type="InterPro" id="IPR001936">
    <property type="entry name" value="RasGAP_dom"/>
</dbReference>
<dbReference type="PROSITE" id="PS50018">
    <property type="entry name" value="RAS_GTPASE_ACTIV_2"/>
    <property type="match status" value="1"/>
</dbReference>
<dbReference type="OrthoDB" id="775356at2759"/>
<proteinExistence type="predicted"/>
<sequence>MNEEGWFSGYVHLGALRRRMFLSCGHYHDRHCSIVRLQQKYPDATDYAICSLIGGFFFLQFINPAIVTLQAYMLIEGVPANVPRRTLTLIAKMLQNLANKPSYSKEIYMMSLYAFADGNKV</sequence>
<dbReference type="EMBL" id="KN881514">
    <property type="protein sequence ID" value="KIY60568.1"/>
    <property type="molecule type" value="Genomic_DNA"/>
</dbReference>
<dbReference type="SUPFAM" id="SSF48350">
    <property type="entry name" value="GTPase activation domain, GAP"/>
    <property type="match status" value="1"/>
</dbReference>
<dbReference type="PANTHER" id="PTHR14149:SF17">
    <property type="entry name" value="GTPASE-ACTIVATING PROTEIN"/>
    <property type="match status" value="1"/>
</dbReference>
<protein>
    <submittedName>
        <fullName evidence="2">RasGAP-domain-containing protein</fullName>
    </submittedName>
</protein>
<evidence type="ECO:0000313" key="2">
    <source>
        <dbReference type="EMBL" id="KIY60568.1"/>
    </source>
</evidence>
<dbReference type="PANTHER" id="PTHR14149">
    <property type="entry name" value="RAS GTPASE-ACTIVATING PROTEIN WITH IQ MOTIF"/>
    <property type="match status" value="1"/>
</dbReference>
<dbReference type="GO" id="GO:0046580">
    <property type="term" value="P:negative regulation of Ras protein signal transduction"/>
    <property type="evidence" value="ECO:0007669"/>
    <property type="project" value="TreeGrafter"/>
</dbReference>
<keyword evidence="3" id="KW-1185">Reference proteome</keyword>
<dbReference type="Pfam" id="PF00616">
    <property type="entry name" value="RasGAP"/>
    <property type="match status" value="1"/>
</dbReference>
<feature type="domain" description="Ras-GAP" evidence="1">
    <location>
        <begin position="37"/>
        <end position="99"/>
    </location>
</feature>
<dbReference type="Gene3D" id="1.10.506.10">
    <property type="entry name" value="GTPase Activation - p120gap, domain 1"/>
    <property type="match status" value="1"/>
</dbReference>